<evidence type="ECO:0000256" key="3">
    <source>
        <dbReference type="ARBA" id="ARBA00023163"/>
    </source>
</evidence>
<accession>A0A9D5QDZ0</accession>
<sequence length="321" mass="36673">MFDPKKKTLSIYRARLNRALHYIDKHIGEELLLEVISRAAGFSPYHFHRIFRSMVGETINEYVRRLRLEKSAVILINNPFRSVTEIALDCGFSSSSNFARVFKEHFGMSASEWREGGYYKHRVSKIRQGESKICKTTGKNREESDSDAGYNRDVNPLTEKEHRMRVDVKSLPETRIAYVRHMKGYWDPGLADAWKKVSTWAGVRNLIGPKTQYIGISHDSPDVTPADKCRYDACVSVPAGTKGSGEVNITTLPSGKYAIYHFEGQPQEIKDAYAYMYGKWMPESGYQPADSPCYEIYLNDPEKDPEGKFVFDMCVPVVPVR</sequence>
<keyword evidence="2" id="KW-0238">DNA-binding</keyword>
<dbReference type="SMART" id="SM00342">
    <property type="entry name" value="HTH_ARAC"/>
    <property type="match status" value="1"/>
</dbReference>
<dbReference type="Pfam" id="PF12833">
    <property type="entry name" value="HTH_18"/>
    <property type="match status" value="1"/>
</dbReference>
<comment type="caution">
    <text evidence="5">The sequence shown here is derived from an EMBL/GenBank/DDBJ whole genome shotgun (WGS) entry which is preliminary data.</text>
</comment>
<dbReference type="Gene3D" id="3.20.80.10">
    <property type="entry name" value="Regulatory factor, effector binding domain"/>
    <property type="match status" value="1"/>
</dbReference>
<dbReference type="SUPFAM" id="SSF55136">
    <property type="entry name" value="Probable bacterial effector-binding domain"/>
    <property type="match status" value="1"/>
</dbReference>
<dbReference type="InterPro" id="IPR050908">
    <property type="entry name" value="SmbC-like"/>
</dbReference>
<dbReference type="PANTHER" id="PTHR40055">
    <property type="entry name" value="TRANSCRIPTIONAL REGULATOR YGIV-RELATED"/>
    <property type="match status" value="1"/>
</dbReference>
<dbReference type="InterPro" id="IPR011256">
    <property type="entry name" value="Reg_factor_effector_dom_sf"/>
</dbReference>
<keyword evidence="1" id="KW-0805">Transcription regulation</keyword>
<dbReference type="PANTHER" id="PTHR40055:SF1">
    <property type="entry name" value="TRANSCRIPTIONAL REGULATOR YGIV-RELATED"/>
    <property type="match status" value="1"/>
</dbReference>
<dbReference type="AlphaFoldDB" id="A0A9D5QDZ0"/>
<dbReference type="EMBL" id="WJKJ01000160">
    <property type="protein sequence ID" value="MBD3364545.1"/>
    <property type="molecule type" value="Genomic_DNA"/>
</dbReference>
<evidence type="ECO:0000313" key="5">
    <source>
        <dbReference type="EMBL" id="MBD3364545.1"/>
    </source>
</evidence>
<dbReference type="SUPFAM" id="SSF46689">
    <property type="entry name" value="Homeodomain-like"/>
    <property type="match status" value="2"/>
</dbReference>
<dbReference type="GO" id="GO:0043565">
    <property type="term" value="F:sequence-specific DNA binding"/>
    <property type="evidence" value="ECO:0007669"/>
    <property type="project" value="InterPro"/>
</dbReference>
<proteinExistence type="predicted"/>
<dbReference type="PROSITE" id="PS01124">
    <property type="entry name" value="HTH_ARAC_FAMILY_2"/>
    <property type="match status" value="1"/>
</dbReference>
<dbReference type="Pfam" id="PF06445">
    <property type="entry name" value="GyrI-like"/>
    <property type="match status" value="1"/>
</dbReference>
<feature type="domain" description="HTH araC/xylS-type" evidence="4">
    <location>
        <begin position="17"/>
        <end position="116"/>
    </location>
</feature>
<dbReference type="InterPro" id="IPR018060">
    <property type="entry name" value="HTH_AraC"/>
</dbReference>
<dbReference type="InterPro" id="IPR029442">
    <property type="entry name" value="GyrI-like"/>
</dbReference>
<name>A0A9D5QDZ0_UNCW3</name>
<gene>
    <name evidence="5" type="ORF">GF359_04960</name>
</gene>
<dbReference type="Proteomes" id="UP000630660">
    <property type="component" value="Unassembled WGS sequence"/>
</dbReference>
<evidence type="ECO:0000259" key="4">
    <source>
        <dbReference type="PROSITE" id="PS01124"/>
    </source>
</evidence>
<evidence type="ECO:0000256" key="1">
    <source>
        <dbReference type="ARBA" id="ARBA00023015"/>
    </source>
</evidence>
<dbReference type="InterPro" id="IPR020449">
    <property type="entry name" value="Tscrpt_reg_AraC-type_HTH"/>
</dbReference>
<reference evidence="5" key="1">
    <citation type="submission" date="2019-11" db="EMBL/GenBank/DDBJ databases">
        <title>Microbial mats filling the niche in hypersaline microbial mats.</title>
        <authorList>
            <person name="Wong H.L."/>
            <person name="Macleod F.I."/>
            <person name="White R.A. III"/>
            <person name="Burns B.P."/>
        </authorList>
    </citation>
    <scope>NUCLEOTIDE SEQUENCE</scope>
    <source>
        <strain evidence="5">Bin_327</strain>
    </source>
</reference>
<dbReference type="InterPro" id="IPR018062">
    <property type="entry name" value="HTH_AraC-typ_CS"/>
</dbReference>
<evidence type="ECO:0000313" key="6">
    <source>
        <dbReference type="Proteomes" id="UP000630660"/>
    </source>
</evidence>
<dbReference type="InterPro" id="IPR010499">
    <property type="entry name" value="AraC_E-bd"/>
</dbReference>
<dbReference type="GO" id="GO:0003700">
    <property type="term" value="F:DNA-binding transcription factor activity"/>
    <property type="evidence" value="ECO:0007669"/>
    <property type="project" value="InterPro"/>
</dbReference>
<organism evidence="5 6">
    <name type="scientific">candidate division WOR-3 bacterium</name>
    <dbReference type="NCBI Taxonomy" id="2052148"/>
    <lineage>
        <taxon>Bacteria</taxon>
        <taxon>Bacteria division WOR-3</taxon>
    </lineage>
</organism>
<dbReference type="Gene3D" id="1.10.10.60">
    <property type="entry name" value="Homeodomain-like"/>
    <property type="match status" value="2"/>
</dbReference>
<dbReference type="PRINTS" id="PR00032">
    <property type="entry name" value="HTHARAC"/>
</dbReference>
<dbReference type="PROSITE" id="PS00041">
    <property type="entry name" value="HTH_ARAC_FAMILY_1"/>
    <property type="match status" value="1"/>
</dbReference>
<dbReference type="InterPro" id="IPR009057">
    <property type="entry name" value="Homeodomain-like_sf"/>
</dbReference>
<keyword evidence="3" id="KW-0804">Transcription</keyword>
<dbReference type="SMART" id="SM00871">
    <property type="entry name" value="AraC_E_bind"/>
    <property type="match status" value="1"/>
</dbReference>
<evidence type="ECO:0000256" key="2">
    <source>
        <dbReference type="ARBA" id="ARBA00023125"/>
    </source>
</evidence>
<protein>
    <submittedName>
        <fullName evidence="5">Helix-turn-helix domain-containing protein</fullName>
    </submittedName>
</protein>